<evidence type="ECO:0000256" key="11">
    <source>
        <dbReference type="ARBA" id="ARBA00022824"/>
    </source>
</evidence>
<comment type="subunit">
    <text evidence="25">Homodimer; disulfide-linked. Dimer formation is driven by hydrophobic interactions within the N-terminal luminal domains and stabilized by disulfide bridges.</text>
</comment>
<keyword evidence="21" id="KW-0834">Unfolded protein response</keyword>
<evidence type="ECO:0000256" key="27">
    <source>
        <dbReference type="SAM" id="Phobius"/>
    </source>
</evidence>
<dbReference type="FunFam" id="3.30.200.20:FF:000077">
    <property type="entry name" value="Putative Serine/threonine-protein kinase/endoribonuclease IRE1"/>
    <property type="match status" value="1"/>
</dbReference>
<dbReference type="InterPro" id="IPR038357">
    <property type="entry name" value="KEN_sf"/>
</dbReference>
<evidence type="ECO:0000256" key="28">
    <source>
        <dbReference type="SAM" id="SignalP"/>
    </source>
</evidence>
<evidence type="ECO:0000259" key="30">
    <source>
        <dbReference type="PROSITE" id="PS51392"/>
    </source>
</evidence>
<dbReference type="InterPro" id="IPR008271">
    <property type="entry name" value="Ser/Thr_kinase_AS"/>
</dbReference>
<keyword evidence="7 28" id="KW-0732">Signal</keyword>
<accession>A0A7N0UGL7</accession>
<dbReference type="GO" id="GO:0008380">
    <property type="term" value="P:RNA splicing"/>
    <property type="evidence" value="ECO:0007669"/>
    <property type="project" value="UniProtKB-KW"/>
</dbReference>
<evidence type="ECO:0000256" key="7">
    <source>
        <dbReference type="ARBA" id="ARBA00022729"/>
    </source>
</evidence>
<feature type="chain" id="PRO_5029551283" description="non-specific serine/threonine protein kinase" evidence="28">
    <location>
        <begin position="29"/>
        <end position="913"/>
    </location>
</feature>
<keyword evidence="11" id="KW-0256">Endoplasmic reticulum</keyword>
<dbReference type="PANTHER" id="PTHR13954">
    <property type="entry name" value="IRE1-RELATED"/>
    <property type="match status" value="1"/>
</dbReference>
<keyword evidence="6 27" id="KW-0812">Transmembrane</keyword>
<dbReference type="InterPro" id="IPR000719">
    <property type="entry name" value="Prot_kinase_dom"/>
</dbReference>
<evidence type="ECO:0000256" key="19">
    <source>
        <dbReference type="ARBA" id="ARBA00023180"/>
    </source>
</evidence>
<dbReference type="InterPro" id="IPR015943">
    <property type="entry name" value="WD40/YVTN_repeat-like_dom_sf"/>
</dbReference>
<dbReference type="SMART" id="SM00580">
    <property type="entry name" value="PUG"/>
    <property type="match status" value="1"/>
</dbReference>
<evidence type="ECO:0000256" key="17">
    <source>
        <dbReference type="ARBA" id="ARBA00023157"/>
    </source>
</evidence>
<dbReference type="AlphaFoldDB" id="A0A7N0UGL7"/>
<dbReference type="GO" id="GO:0004521">
    <property type="term" value="F:RNA endonuclease activity"/>
    <property type="evidence" value="ECO:0007669"/>
    <property type="project" value="InterPro"/>
</dbReference>
<evidence type="ECO:0000256" key="15">
    <source>
        <dbReference type="ARBA" id="ARBA00023015"/>
    </source>
</evidence>
<protein>
    <recommendedName>
        <fullName evidence="2">non-specific serine/threonine protein kinase</fullName>
        <ecNumber evidence="2">2.7.11.1</ecNumber>
    </recommendedName>
</protein>
<keyword evidence="4" id="KW-0507">mRNA processing</keyword>
<evidence type="ECO:0000256" key="5">
    <source>
        <dbReference type="ARBA" id="ARBA00022679"/>
    </source>
</evidence>
<dbReference type="InterPro" id="IPR011047">
    <property type="entry name" value="Quinoprotein_ADH-like_sf"/>
</dbReference>
<dbReference type="EC" id="2.7.11.1" evidence="2"/>
<proteinExistence type="predicted"/>
<keyword evidence="17" id="KW-1015">Disulfide bond</keyword>
<dbReference type="GO" id="GO:0004674">
    <property type="term" value="F:protein serine/threonine kinase activity"/>
    <property type="evidence" value="ECO:0007669"/>
    <property type="project" value="UniProtKB-KW"/>
</dbReference>
<keyword evidence="15" id="KW-0805">Transcription regulation</keyword>
<dbReference type="InterPro" id="IPR011009">
    <property type="entry name" value="Kinase-like_dom_sf"/>
</dbReference>
<evidence type="ECO:0000256" key="4">
    <source>
        <dbReference type="ARBA" id="ARBA00022664"/>
    </source>
</evidence>
<dbReference type="GO" id="GO:0006397">
    <property type="term" value="P:mRNA processing"/>
    <property type="evidence" value="ECO:0007669"/>
    <property type="project" value="UniProtKB-KW"/>
</dbReference>
<dbReference type="SUPFAM" id="SSF50998">
    <property type="entry name" value="Quinoprotein alcohol dehydrogenase-like"/>
    <property type="match status" value="1"/>
</dbReference>
<evidence type="ECO:0000256" key="23">
    <source>
        <dbReference type="ARBA" id="ARBA00047899"/>
    </source>
</evidence>
<evidence type="ECO:0000256" key="25">
    <source>
        <dbReference type="ARBA" id="ARBA00065357"/>
    </source>
</evidence>
<dbReference type="PROSITE" id="PS51392">
    <property type="entry name" value="KEN"/>
    <property type="match status" value="1"/>
</dbReference>
<evidence type="ECO:0000256" key="6">
    <source>
        <dbReference type="ARBA" id="ARBA00022692"/>
    </source>
</evidence>
<feature type="domain" description="KEN" evidence="30">
    <location>
        <begin position="780"/>
        <end position="911"/>
    </location>
</feature>
<keyword evidence="8" id="KW-0547">Nucleotide-binding</keyword>
<dbReference type="Gene3D" id="1.10.510.10">
    <property type="entry name" value="Transferase(Phosphotransferase) domain 1"/>
    <property type="match status" value="1"/>
</dbReference>
<dbReference type="InterPro" id="IPR045133">
    <property type="entry name" value="IRE1/2-like"/>
</dbReference>
<dbReference type="FunFam" id="1.10.510.10:FF:000463">
    <property type="entry name" value="Serine/threonine-protein kinase/endoribonuclease IRE1a"/>
    <property type="match status" value="1"/>
</dbReference>
<keyword evidence="16 27" id="KW-0472">Membrane</keyword>
<keyword evidence="32" id="KW-1185">Reference proteome</keyword>
<dbReference type="Gene3D" id="3.30.200.20">
    <property type="entry name" value="Phosphorylase Kinase, domain 1"/>
    <property type="match status" value="1"/>
</dbReference>
<keyword evidence="3" id="KW-0723">Serine/threonine-protein kinase</keyword>
<feature type="transmembrane region" description="Helical" evidence="27">
    <location>
        <begin position="379"/>
        <end position="411"/>
    </location>
</feature>
<dbReference type="EnsemblPlants" id="Kaladp0067s0189.1.v1.1">
    <property type="protein sequence ID" value="Kaladp0067s0189.1.v1.1"/>
    <property type="gene ID" value="Kaladp0067s0189.v1.1"/>
</dbReference>
<sequence length="913" mass="102472">MKSARRGLLRYVWLLLGVLGISQSAAHALSSNFPHLPSSTDHDAISISHSRPGGRSLKSLPLQDRKQNTTLTVALDGTIELVDVQSGKSLWSYSTGAPIYSSYQAPIERNGDKENKSADTYFIDCGEDWRLYAHYGLAKWPLGRTIDDFVSVLPIISDSGAIIGMKRSSVILIDAMSGRLINTHKLVLPSDENNSEMFTAATKDLIASDTLNRKQLKYPLYITRTDYLVQATDANSMPIWNFTISEMVAASMCPNLENSSGGVPGKLVSHSDNDFDMPFPCNSPTVVYRHPVIRGKLKNSSSTPKLLMGQSETAMLPQALQDGKLPPQIVNTSQQAPEMLKHNGEINTVSFVPISEDVRPTSSNSTVKSKIQKFWMDNAFSLMVAIISMITVEGLYILLIISTIIILGVVWRNIELNRQSGKLNAKIVTAKKRRNRKSGKNSHLPERADNVTSIGNEFGHSWNQRVNKTWLDKLVGSGSNGKRIGKLLITGEEIAKGSNGTIVLEGIYDGRIVAVKRLVQSHHDVAFKEIQNLIASDRHPNIVRWYGVEYDHDFVYLSLERCTCSLDDLIQAYSYDSQSTSLIDTQSLGATINCTAKLESLKYLIQDVKLWRENGLPSPTLIRLLRDIVSGIVHLHELGIVHRDLKPQNVLIDKERGLCAKVSDMGISKRLHENMSSFQYVTGCGSSGWQAPEQLLHGRQTRAVDMFSLGCVLFFCVTGGRHPFGDLLERDVNIVKNRVDLFLVEHMPEAVDLFSRLLNPNPELRPKASEVIGHPLFWNSEMRLSFLRDTSDRVELENRESGSELLEALEDTASVALGTNWDERLEPLFISNIGRYRRYKYDSVRDILRVMRNKLNHYRELPPDVQELLGPVPEGFDGYFASRFPKLFIEVYNVLRKHCFDEGDFQKYFRSST</sequence>
<dbReference type="GO" id="GO:0036498">
    <property type="term" value="P:IRE1-mediated unfolded protein response"/>
    <property type="evidence" value="ECO:0007669"/>
    <property type="project" value="TreeGrafter"/>
</dbReference>
<keyword evidence="18" id="KW-0804">Transcription</keyword>
<keyword evidence="12" id="KW-0067">ATP-binding</keyword>
<dbReference type="GO" id="GO:1990604">
    <property type="term" value="C:IRE1-TRAF2-ASK1 complex"/>
    <property type="evidence" value="ECO:0007669"/>
    <property type="project" value="TreeGrafter"/>
</dbReference>
<dbReference type="Gene3D" id="2.130.10.10">
    <property type="entry name" value="YVTN repeat-like/Quinoprotein amine dehydrogenase"/>
    <property type="match status" value="1"/>
</dbReference>
<keyword evidence="9" id="KW-0418">Kinase</keyword>
<dbReference type="GO" id="GO:0051082">
    <property type="term" value="F:unfolded protein binding"/>
    <property type="evidence" value="ECO:0007669"/>
    <property type="project" value="TreeGrafter"/>
</dbReference>
<dbReference type="PROSITE" id="PS00108">
    <property type="entry name" value="PROTEIN_KINASE_ST"/>
    <property type="match status" value="1"/>
</dbReference>
<dbReference type="PROSITE" id="PS50011">
    <property type="entry name" value="PROTEIN_KINASE_DOM"/>
    <property type="match status" value="1"/>
</dbReference>
<dbReference type="Gramene" id="Kaladp0067s0189.1.v1.1">
    <property type="protein sequence ID" value="Kaladp0067s0189.1.v1.1"/>
    <property type="gene ID" value="Kaladp0067s0189.v1.1"/>
</dbReference>
<evidence type="ECO:0000256" key="1">
    <source>
        <dbReference type="ARBA" id="ARBA00004115"/>
    </source>
</evidence>
<evidence type="ECO:0000259" key="29">
    <source>
        <dbReference type="PROSITE" id="PS50011"/>
    </source>
</evidence>
<evidence type="ECO:0000256" key="14">
    <source>
        <dbReference type="ARBA" id="ARBA00022989"/>
    </source>
</evidence>
<keyword evidence="13" id="KW-0391">Immunity</keyword>
<comment type="subcellular location">
    <subcellularLocation>
        <location evidence="1">Endoplasmic reticulum membrane</location>
        <topology evidence="1">Single-pass type I membrane protein</topology>
    </subcellularLocation>
</comment>
<dbReference type="GO" id="GO:0009751">
    <property type="term" value="P:response to salicylic acid"/>
    <property type="evidence" value="ECO:0007669"/>
    <property type="project" value="UniProtKB-ARBA"/>
</dbReference>
<keyword evidence="20" id="KW-0508">mRNA splicing</keyword>
<dbReference type="FunFam" id="1.20.1440.180:FF:000002">
    <property type="entry name" value="Serine/threonine-protein kinase/endoribonuclease IRE1"/>
    <property type="match status" value="1"/>
</dbReference>
<comment type="catalytic activity">
    <reaction evidence="23">
        <text>L-threonyl-[protein] + ATP = O-phospho-L-threonyl-[protein] + ADP + H(+)</text>
        <dbReference type="Rhea" id="RHEA:46608"/>
        <dbReference type="Rhea" id="RHEA-COMP:11060"/>
        <dbReference type="Rhea" id="RHEA-COMP:11605"/>
        <dbReference type="ChEBI" id="CHEBI:15378"/>
        <dbReference type="ChEBI" id="CHEBI:30013"/>
        <dbReference type="ChEBI" id="CHEBI:30616"/>
        <dbReference type="ChEBI" id="CHEBI:61977"/>
        <dbReference type="ChEBI" id="CHEBI:456216"/>
        <dbReference type="EC" id="2.7.11.1"/>
    </reaction>
</comment>
<evidence type="ECO:0000256" key="18">
    <source>
        <dbReference type="ARBA" id="ARBA00023163"/>
    </source>
</evidence>
<keyword evidence="22" id="KW-0511">Multifunctional enzyme</keyword>
<evidence type="ECO:0000313" key="31">
    <source>
        <dbReference type="EnsemblPlants" id="Kaladp0067s0189.1.v1.1"/>
    </source>
</evidence>
<feature type="domain" description="Protein kinase" evidence="29">
    <location>
        <begin position="488"/>
        <end position="777"/>
    </location>
</feature>
<dbReference type="SMART" id="SM00220">
    <property type="entry name" value="S_TKc"/>
    <property type="match status" value="1"/>
</dbReference>
<reference evidence="31" key="1">
    <citation type="submission" date="2021-01" db="UniProtKB">
        <authorList>
            <consortium name="EnsemblPlants"/>
        </authorList>
    </citation>
    <scope>IDENTIFICATION</scope>
</reference>
<keyword evidence="5" id="KW-0808">Transferase</keyword>
<evidence type="ECO:0000256" key="12">
    <source>
        <dbReference type="ARBA" id="ARBA00022840"/>
    </source>
</evidence>
<dbReference type="InterPro" id="IPR010513">
    <property type="entry name" value="KEN_dom"/>
</dbReference>
<dbReference type="Gene3D" id="1.20.1440.180">
    <property type="entry name" value="KEN domain"/>
    <property type="match status" value="1"/>
</dbReference>
<dbReference type="SUPFAM" id="SSF56112">
    <property type="entry name" value="Protein kinase-like (PK-like)"/>
    <property type="match status" value="1"/>
</dbReference>
<evidence type="ECO:0000256" key="22">
    <source>
        <dbReference type="ARBA" id="ARBA00023268"/>
    </source>
</evidence>
<evidence type="ECO:0000256" key="20">
    <source>
        <dbReference type="ARBA" id="ARBA00023187"/>
    </source>
</evidence>
<dbReference type="Proteomes" id="UP000594263">
    <property type="component" value="Unplaced"/>
</dbReference>
<organism evidence="31 32">
    <name type="scientific">Kalanchoe fedtschenkoi</name>
    <name type="common">Lavender scallops</name>
    <name type="synonym">South American air plant</name>
    <dbReference type="NCBI Taxonomy" id="63787"/>
    <lineage>
        <taxon>Eukaryota</taxon>
        <taxon>Viridiplantae</taxon>
        <taxon>Streptophyta</taxon>
        <taxon>Embryophyta</taxon>
        <taxon>Tracheophyta</taxon>
        <taxon>Spermatophyta</taxon>
        <taxon>Magnoliopsida</taxon>
        <taxon>eudicotyledons</taxon>
        <taxon>Gunneridae</taxon>
        <taxon>Pentapetalae</taxon>
        <taxon>Saxifragales</taxon>
        <taxon>Crassulaceae</taxon>
        <taxon>Kalanchoe</taxon>
    </lineage>
</organism>
<dbReference type="GO" id="GO:0005524">
    <property type="term" value="F:ATP binding"/>
    <property type="evidence" value="ECO:0007669"/>
    <property type="project" value="UniProtKB-KW"/>
</dbReference>
<name>A0A7N0UGL7_KALFE</name>
<evidence type="ECO:0000256" key="24">
    <source>
        <dbReference type="ARBA" id="ARBA00048679"/>
    </source>
</evidence>
<feature type="region of interest" description="Disordered" evidence="26">
    <location>
        <begin position="432"/>
        <end position="452"/>
    </location>
</feature>
<dbReference type="GO" id="GO:0002376">
    <property type="term" value="P:immune system process"/>
    <property type="evidence" value="ECO:0007669"/>
    <property type="project" value="UniProtKB-KW"/>
</dbReference>
<evidence type="ECO:0000256" key="2">
    <source>
        <dbReference type="ARBA" id="ARBA00012513"/>
    </source>
</evidence>
<dbReference type="GO" id="GO:0042742">
    <property type="term" value="P:defense response to bacterium"/>
    <property type="evidence" value="ECO:0007669"/>
    <property type="project" value="UniProtKB-ARBA"/>
</dbReference>
<dbReference type="GO" id="GO:0016787">
    <property type="term" value="F:hydrolase activity"/>
    <property type="evidence" value="ECO:0007669"/>
    <property type="project" value="UniProtKB-KW"/>
</dbReference>
<dbReference type="Pfam" id="PF00069">
    <property type="entry name" value="Pkinase"/>
    <property type="match status" value="1"/>
</dbReference>
<evidence type="ECO:0000256" key="13">
    <source>
        <dbReference type="ARBA" id="ARBA00022859"/>
    </source>
</evidence>
<evidence type="ECO:0000256" key="26">
    <source>
        <dbReference type="SAM" id="MobiDB-lite"/>
    </source>
</evidence>
<keyword evidence="10" id="KW-0378">Hydrolase</keyword>
<evidence type="ECO:0000256" key="10">
    <source>
        <dbReference type="ARBA" id="ARBA00022801"/>
    </source>
</evidence>
<evidence type="ECO:0000256" key="3">
    <source>
        <dbReference type="ARBA" id="ARBA00022527"/>
    </source>
</evidence>
<dbReference type="PANTHER" id="PTHR13954:SF6">
    <property type="entry name" value="NON-SPECIFIC SERINE_THREONINE PROTEIN KINASE"/>
    <property type="match status" value="1"/>
</dbReference>
<keyword evidence="14 27" id="KW-1133">Transmembrane helix</keyword>
<evidence type="ECO:0000256" key="9">
    <source>
        <dbReference type="ARBA" id="ARBA00022777"/>
    </source>
</evidence>
<dbReference type="Pfam" id="PF06479">
    <property type="entry name" value="Ribonuc_2-5A"/>
    <property type="match status" value="1"/>
</dbReference>
<comment type="catalytic activity">
    <reaction evidence="24">
        <text>L-seryl-[protein] + ATP = O-phospho-L-seryl-[protein] + ADP + H(+)</text>
        <dbReference type="Rhea" id="RHEA:17989"/>
        <dbReference type="Rhea" id="RHEA-COMP:9863"/>
        <dbReference type="Rhea" id="RHEA-COMP:11604"/>
        <dbReference type="ChEBI" id="CHEBI:15378"/>
        <dbReference type="ChEBI" id="CHEBI:29999"/>
        <dbReference type="ChEBI" id="CHEBI:30616"/>
        <dbReference type="ChEBI" id="CHEBI:83421"/>
        <dbReference type="ChEBI" id="CHEBI:456216"/>
        <dbReference type="EC" id="2.7.11.1"/>
    </reaction>
</comment>
<dbReference type="OMA" id="YHAPINN"/>
<evidence type="ECO:0000256" key="16">
    <source>
        <dbReference type="ARBA" id="ARBA00023136"/>
    </source>
</evidence>
<evidence type="ECO:0000313" key="32">
    <source>
        <dbReference type="Proteomes" id="UP000594263"/>
    </source>
</evidence>
<evidence type="ECO:0000256" key="8">
    <source>
        <dbReference type="ARBA" id="ARBA00022741"/>
    </source>
</evidence>
<feature type="signal peptide" evidence="28">
    <location>
        <begin position="1"/>
        <end position="28"/>
    </location>
</feature>
<evidence type="ECO:0000256" key="21">
    <source>
        <dbReference type="ARBA" id="ARBA00023230"/>
    </source>
</evidence>
<keyword evidence="19" id="KW-0325">Glycoprotein</keyword>
<dbReference type="CDD" id="cd10422">
    <property type="entry name" value="RNase_Ire1"/>
    <property type="match status" value="1"/>
</dbReference>